<dbReference type="Proteomes" id="UP001431784">
    <property type="component" value="Unassembled WGS sequence"/>
</dbReference>
<accession>A0ABT5T357</accession>
<protein>
    <submittedName>
        <fullName evidence="2">DUF1289 domain-containing protein</fullName>
    </submittedName>
</protein>
<dbReference type="InterPro" id="IPR010710">
    <property type="entry name" value="DUF1289"/>
</dbReference>
<comment type="caution">
    <text evidence="2">The sequence shown here is derived from an EMBL/GenBank/DDBJ whole genome shotgun (WGS) entry which is preliminary data.</text>
</comment>
<evidence type="ECO:0000313" key="2">
    <source>
        <dbReference type="EMBL" id="MDD7969553.1"/>
    </source>
</evidence>
<organism evidence="2 3">
    <name type="scientific">Roseinatronobacter alkalisoli</name>
    <dbReference type="NCBI Taxonomy" id="3028235"/>
    <lineage>
        <taxon>Bacteria</taxon>
        <taxon>Pseudomonadati</taxon>
        <taxon>Pseudomonadota</taxon>
        <taxon>Alphaproteobacteria</taxon>
        <taxon>Rhodobacterales</taxon>
        <taxon>Paracoccaceae</taxon>
        <taxon>Roseinatronobacter</taxon>
    </lineage>
</organism>
<gene>
    <name evidence="2" type="ORF">PUT78_00445</name>
</gene>
<evidence type="ECO:0000256" key="1">
    <source>
        <dbReference type="SAM" id="MobiDB-lite"/>
    </source>
</evidence>
<dbReference type="RefSeq" id="WP_274350019.1">
    <property type="nucleotide sequence ID" value="NZ_JAQZSM010000001.1"/>
</dbReference>
<evidence type="ECO:0000313" key="3">
    <source>
        <dbReference type="Proteomes" id="UP001431784"/>
    </source>
</evidence>
<keyword evidence="3" id="KW-1185">Reference proteome</keyword>
<proteinExistence type="predicted"/>
<dbReference type="Pfam" id="PF06945">
    <property type="entry name" value="DUF1289"/>
    <property type="match status" value="1"/>
</dbReference>
<sequence>MSDAVWKRNEIESPCIKICVIHPQSGLCAGCLRTLDEISAWTQMSPQERQDIMAKLPARQVQIGKRRGGRTARAKANPDRT</sequence>
<dbReference type="PANTHER" id="PTHR35175">
    <property type="entry name" value="DUF1289 DOMAIN-CONTAINING PROTEIN"/>
    <property type="match status" value="1"/>
</dbReference>
<dbReference type="PANTHER" id="PTHR35175:SF2">
    <property type="entry name" value="DUF1289 DOMAIN-CONTAINING PROTEIN"/>
    <property type="match status" value="1"/>
</dbReference>
<feature type="region of interest" description="Disordered" evidence="1">
    <location>
        <begin position="62"/>
        <end position="81"/>
    </location>
</feature>
<dbReference type="EMBL" id="JAQZSM010000001">
    <property type="protein sequence ID" value="MDD7969553.1"/>
    <property type="molecule type" value="Genomic_DNA"/>
</dbReference>
<name>A0ABT5T357_9RHOB</name>
<feature type="compositionally biased region" description="Basic residues" evidence="1">
    <location>
        <begin position="64"/>
        <end position="73"/>
    </location>
</feature>
<reference evidence="2" key="1">
    <citation type="submission" date="2023-02" db="EMBL/GenBank/DDBJ databases">
        <title>Description of Roseinatronobacter alkalisoli sp. nov., an alkaliphilic bacerium isolated from soda soil.</title>
        <authorList>
            <person name="Wei W."/>
        </authorList>
    </citation>
    <scope>NUCLEOTIDE SEQUENCE</scope>
    <source>
        <strain evidence="2">HJB301</strain>
    </source>
</reference>